<dbReference type="Proteomes" id="UP000003455">
    <property type="component" value="Chromosome"/>
</dbReference>
<dbReference type="NCBIfam" id="NF047366">
    <property type="entry name" value="TscT"/>
    <property type="match status" value="1"/>
</dbReference>
<protein>
    <recommendedName>
        <fullName evidence="1">TscT toxin domain-containing protein</fullName>
    </recommendedName>
</protein>
<gene>
    <name evidence="2" type="ORF">HMPREF0769_10104</name>
</gene>
<evidence type="ECO:0000313" key="2">
    <source>
        <dbReference type="EMBL" id="EFH96102.1"/>
    </source>
</evidence>
<reference evidence="2" key="1">
    <citation type="submission" date="2010-05" db="EMBL/GenBank/DDBJ databases">
        <authorList>
            <person name="Muzny D."/>
            <person name="Qin X."/>
            <person name="Buhay C."/>
            <person name="Dugan-Rocha S."/>
            <person name="Ding Y."/>
            <person name="Chen G."/>
            <person name="Hawes A."/>
            <person name="Holder M."/>
            <person name="Jhangiani S."/>
            <person name="Johnson A."/>
            <person name="Khan Z."/>
            <person name="Li Z."/>
            <person name="Liu W."/>
            <person name="Liu X."/>
            <person name="Perez L."/>
            <person name="Shen H."/>
            <person name="Wang Q."/>
            <person name="Watt J."/>
            <person name="Xi L."/>
            <person name="Xin Y."/>
            <person name="Zhou J."/>
            <person name="Deng J."/>
            <person name="Jiang H."/>
            <person name="Liu Y."/>
            <person name="Qu J."/>
            <person name="Song X.-Z."/>
            <person name="Zhang L."/>
            <person name="Villasana D."/>
            <person name="Johnson A."/>
            <person name="Liu J."/>
            <person name="Liyanage D."/>
            <person name="Lorensuhewa L."/>
            <person name="Robinson T."/>
            <person name="Song A."/>
            <person name="Song B.-B."/>
            <person name="Dinh H."/>
            <person name="Thornton R."/>
            <person name="Coyle M."/>
            <person name="Francisco L."/>
            <person name="Jackson L."/>
            <person name="Javaid M."/>
            <person name="Korchina V."/>
            <person name="Kovar C."/>
            <person name="Mata R."/>
            <person name="Mathew T."/>
            <person name="Ngo R."/>
            <person name="Nguyen L."/>
            <person name="Nguyen N."/>
            <person name="Okwuonu G."/>
            <person name="Ongeri F."/>
            <person name="Pham C."/>
            <person name="Simmons D."/>
            <person name="Wilczek-Boney K."/>
            <person name="Hale W."/>
            <person name="Jakkamsetti A."/>
            <person name="Pham P."/>
            <person name="Ruth R."/>
            <person name="San Lucas F."/>
            <person name="Warren J."/>
            <person name="Zhang J."/>
            <person name="Zhao Z."/>
            <person name="Zhou C."/>
            <person name="Zhu D."/>
            <person name="Lee S."/>
            <person name="Bess C."/>
            <person name="Blankenburg K."/>
            <person name="Forbes L."/>
            <person name="Fu Q."/>
            <person name="Gubbala S."/>
            <person name="Hirani K."/>
            <person name="Jayaseelan J.C."/>
            <person name="Lara F."/>
            <person name="Munidasa M."/>
            <person name="Palculict T."/>
            <person name="Patil S."/>
            <person name="Pu L.-L."/>
            <person name="Saada N."/>
            <person name="Tang L."/>
            <person name="Weissenberger G."/>
            <person name="Zhu Y."/>
            <person name="Hemphill L."/>
            <person name="Shang Y."/>
            <person name="Youmans B."/>
            <person name="Ayvaz T."/>
            <person name="Ross M."/>
            <person name="Santibanez J."/>
            <person name="Aqrawi P."/>
            <person name="Gross S."/>
            <person name="Joshi V."/>
            <person name="Fowler G."/>
            <person name="Nazareth L."/>
            <person name="Reid J."/>
            <person name="Worley K."/>
            <person name="Petrosino J."/>
            <person name="Highlander S."/>
            <person name="Gibbs R."/>
        </authorList>
    </citation>
    <scope>NUCLEOTIDE SEQUENCE [LARGE SCALE GENOMIC DNA]</scope>
    <source>
        <strain evidence="2">MN8</strain>
    </source>
</reference>
<dbReference type="EMBL" id="ACJA02000001">
    <property type="protein sequence ID" value="EFH96102.1"/>
    <property type="molecule type" value="Genomic_DNA"/>
</dbReference>
<dbReference type="RefSeq" id="WP_001103967.1">
    <property type="nucleotide sequence ID" value="NZ_CM000952.1"/>
</dbReference>
<dbReference type="HOGENOM" id="CLU_174848_0_0_9"/>
<name>A0A0E1X9R3_STAAU</name>
<accession>A0A0E1X9R3</accession>
<evidence type="ECO:0000259" key="1">
    <source>
        <dbReference type="Pfam" id="PF07342"/>
    </source>
</evidence>
<dbReference type="Pfam" id="PF07342">
    <property type="entry name" value="TscT"/>
    <property type="match status" value="1"/>
</dbReference>
<sequence>MNWEINDLFSDLKLLKDRFEDLKDNHGWHFEELYPHEPNHNLNKDELIREGASYHERRIHNNQMFDLFHLYIEQFDNIIEKFYEIEKASSENFGEESDDAKNSIKVAE</sequence>
<feature type="domain" description="TscT toxin" evidence="1">
    <location>
        <begin position="1"/>
        <end position="100"/>
    </location>
</feature>
<comment type="caution">
    <text evidence="2">The sequence shown here is derived from an EMBL/GenBank/DDBJ whole genome shotgun (WGS) entry which is preliminary data.</text>
</comment>
<organism evidence="2">
    <name type="scientific">Staphylococcus aureus subsp. aureus MN8</name>
    <dbReference type="NCBI Taxonomy" id="548470"/>
    <lineage>
        <taxon>Bacteria</taxon>
        <taxon>Bacillati</taxon>
        <taxon>Bacillota</taxon>
        <taxon>Bacilli</taxon>
        <taxon>Bacillales</taxon>
        <taxon>Staphylococcaceae</taxon>
        <taxon>Staphylococcus</taxon>
    </lineage>
</organism>
<dbReference type="AlphaFoldDB" id="A0A0E1X9R3"/>
<proteinExistence type="predicted"/>
<dbReference type="InterPro" id="IPR009942">
    <property type="entry name" value="DUF1474"/>
</dbReference>